<feature type="region of interest" description="Disordered" evidence="1">
    <location>
        <begin position="1"/>
        <end position="44"/>
    </location>
</feature>
<gene>
    <name evidence="2" type="ORF">Glove_585g9</name>
</gene>
<dbReference type="AlphaFoldDB" id="A0A397G9Y0"/>
<dbReference type="OrthoDB" id="2463785at2759"/>
<evidence type="ECO:0000313" key="3">
    <source>
        <dbReference type="Proteomes" id="UP000266861"/>
    </source>
</evidence>
<dbReference type="EMBL" id="PQFF01000492">
    <property type="protein sequence ID" value="RHZ47357.1"/>
    <property type="molecule type" value="Genomic_DNA"/>
</dbReference>
<feature type="compositionally biased region" description="Basic and acidic residues" evidence="1">
    <location>
        <begin position="1"/>
        <end position="19"/>
    </location>
</feature>
<protein>
    <submittedName>
        <fullName evidence="2">Uncharacterized protein</fullName>
    </submittedName>
</protein>
<evidence type="ECO:0000256" key="1">
    <source>
        <dbReference type="SAM" id="MobiDB-lite"/>
    </source>
</evidence>
<proteinExistence type="predicted"/>
<organism evidence="2 3">
    <name type="scientific">Diversispora epigaea</name>
    <dbReference type="NCBI Taxonomy" id="1348612"/>
    <lineage>
        <taxon>Eukaryota</taxon>
        <taxon>Fungi</taxon>
        <taxon>Fungi incertae sedis</taxon>
        <taxon>Mucoromycota</taxon>
        <taxon>Glomeromycotina</taxon>
        <taxon>Glomeromycetes</taxon>
        <taxon>Diversisporales</taxon>
        <taxon>Diversisporaceae</taxon>
        <taxon>Diversispora</taxon>
    </lineage>
</organism>
<name>A0A397G9Y0_9GLOM</name>
<evidence type="ECO:0000313" key="2">
    <source>
        <dbReference type="EMBL" id="RHZ47357.1"/>
    </source>
</evidence>
<comment type="caution">
    <text evidence="2">The sequence shown here is derived from an EMBL/GenBank/DDBJ whole genome shotgun (WGS) entry which is preliminary data.</text>
</comment>
<keyword evidence="3" id="KW-1185">Reference proteome</keyword>
<reference evidence="2 3" key="1">
    <citation type="submission" date="2018-08" db="EMBL/GenBank/DDBJ databases">
        <title>Genome and evolution of the arbuscular mycorrhizal fungus Diversispora epigaea (formerly Glomus versiforme) and its bacterial endosymbionts.</title>
        <authorList>
            <person name="Sun X."/>
            <person name="Fei Z."/>
            <person name="Harrison M."/>
        </authorList>
    </citation>
    <scope>NUCLEOTIDE SEQUENCE [LARGE SCALE GENOMIC DNA]</scope>
    <source>
        <strain evidence="2 3">IT104</strain>
    </source>
</reference>
<sequence>MSGIEIHEASTSKDKDNKGKGVGAETIEEESIKGAGTETIKEEPIKEETIDDILTPELKEVYKKLDRRMKERYHKFKTDEAKISMLETTIYERKRGFFRRYFCPYL</sequence>
<dbReference type="Proteomes" id="UP000266861">
    <property type="component" value="Unassembled WGS sequence"/>
</dbReference>
<accession>A0A397G9Y0</accession>